<dbReference type="AlphaFoldDB" id="A0A4Y7L9T8"/>
<protein>
    <recommendedName>
        <fullName evidence="9">PGG domain-containing protein</fullName>
    </recommendedName>
</protein>
<evidence type="ECO:0000256" key="8">
    <source>
        <dbReference type="SAM" id="Phobius"/>
    </source>
</evidence>
<evidence type="ECO:0000256" key="7">
    <source>
        <dbReference type="PROSITE-ProRule" id="PRU00023"/>
    </source>
</evidence>
<reference evidence="10 11" key="1">
    <citation type="journal article" date="2018" name="Science">
        <title>The opium poppy genome and morphinan production.</title>
        <authorList>
            <person name="Guo L."/>
            <person name="Winzer T."/>
            <person name="Yang X."/>
            <person name="Li Y."/>
            <person name="Ning Z."/>
            <person name="He Z."/>
            <person name="Teodor R."/>
            <person name="Lu Y."/>
            <person name="Bowser T.A."/>
            <person name="Graham I.A."/>
            <person name="Ye K."/>
        </authorList>
    </citation>
    <scope>NUCLEOTIDE SEQUENCE [LARGE SCALE GENOMIC DNA]</scope>
    <source>
        <strain evidence="11">cv. HN1</strain>
        <tissue evidence="10">Leaves</tissue>
    </source>
</reference>
<dbReference type="InterPro" id="IPR026961">
    <property type="entry name" value="PGG_dom"/>
</dbReference>
<dbReference type="STRING" id="3469.A0A4Y7L9T8"/>
<gene>
    <name evidence="10" type="ORF">C5167_043514</name>
</gene>
<dbReference type="Pfam" id="PF00023">
    <property type="entry name" value="Ank"/>
    <property type="match status" value="1"/>
</dbReference>
<dbReference type="Gramene" id="RZC80959">
    <property type="protein sequence ID" value="RZC80959"/>
    <property type="gene ID" value="C5167_043514"/>
</dbReference>
<evidence type="ECO:0000313" key="10">
    <source>
        <dbReference type="EMBL" id="RZC80959.1"/>
    </source>
</evidence>
<dbReference type="PROSITE" id="PS50088">
    <property type="entry name" value="ANK_REPEAT"/>
    <property type="match status" value="3"/>
</dbReference>
<feature type="repeat" description="ANK" evidence="7">
    <location>
        <begin position="184"/>
        <end position="217"/>
    </location>
</feature>
<keyword evidence="3" id="KW-0677">Repeat</keyword>
<dbReference type="Pfam" id="PF13962">
    <property type="entry name" value="PGG"/>
    <property type="match status" value="1"/>
</dbReference>
<accession>A0A4Y7L9T8</accession>
<dbReference type="OrthoDB" id="1924807at2759"/>
<name>A0A4Y7L9T8_PAPSO</name>
<dbReference type="SUPFAM" id="SSF48403">
    <property type="entry name" value="Ankyrin repeat"/>
    <property type="match status" value="1"/>
</dbReference>
<keyword evidence="11" id="KW-1185">Reference proteome</keyword>
<keyword evidence="5 7" id="KW-0040">ANK repeat</keyword>
<feature type="transmembrane region" description="Helical" evidence="8">
    <location>
        <begin position="484"/>
        <end position="511"/>
    </location>
</feature>
<dbReference type="EMBL" id="CM010724">
    <property type="protein sequence ID" value="RZC80959.1"/>
    <property type="molecule type" value="Genomic_DNA"/>
</dbReference>
<evidence type="ECO:0000313" key="11">
    <source>
        <dbReference type="Proteomes" id="UP000316621"/>
    </source>
</evidence>
<dbReference type="SMART" id="SM00248">
    <property type="entry name" value="ANK"/>
    <property type="match status" value="5"/>
</dbReference>
<comment type="subcellular location">
    <subcellularLocation>
        <location evidence="1">Membrane</location>
        <topology evidence="1">Multi-pass membrane protein</topology>
    </subcellularLocation>
</comment>
<dbReference type="GO" id="GO:0005886">
    <property type="term" value="C:plasma membrane"/>
    <property type="evidence" value="ECO:0007669"/>
    <property type="project" value="TreeGrafter"/>
</dbReference>
<feature type="repeat" description="ANK" evidence="7">
    <location>
        <begin position="67"/>
        <end position="90"/>
    </location>
</feature>
<sequence>MESLSKMWKQLQKMFCKEDGSRLNNLDETFTSFCRTPLHIAVISGDIGSATKILAMRPELALKQDSNGFTPLHLASVRRSLPMVRLLLENKPAGASILQDEDGRTPLHLAAMKNRVDIMKLLLEEGLSEAIHLKNHNTGETILHCCVKSDSSIKTLELLVNQVVHAPISEENPNPISINSTDNSGNTILHLAAKMGNMKITNYLLLNNNVKININVVNEERLKALDMLSQAKGNDLKFGFYSYFVHHETHKSKSLSENGDHEGLKDRVNAIMVVATLVAGIAFQAAMNPPGGVWQDDSKVNSNTDPITFAYYLESRYGSSLSDGFDKFFDENVPDHAYSDEQYDGLYNLVDGLMSLQGGDDYYDMTADGLIVDDSAFTKVVSNYSNSWNSSNGVFFPYLIRYAGYPILAYKYPTEYVYYMITNGVAFLVSLTIIFLVICGFMNGTSVTQVRILVVLMCIPIGCIAFGYMSIIEAMVPDFYTQAVYVYVVLQIFLGVCCLLGVLWFFVWTAWKIFKLRKKTRDQHIGVINYLKALFFSMDEKTVGKLVLFIVCYGAFRLIGGYLNHIGDGGWSHINPFLK</sequence>
<organism evidence="10 11">
    <name type="scientific">Papaver somniferum</name>
    <name type="common">Opium poppy</name>
    <dbReference type="NCBI Taxonomy" id="3469"/>
    <lineage>
        <taxon>Eukaryota</taxon>
        <taxon>Viridiplantae</taxon>
        <taxon>Streptophyta</taxon>
        <taxon>Embryophyta</taxon>
        <taxon>Tracheophyta</taxon>
        <taxon>Spermatophyta</taxon>
        <taxon>Magnoliopsida</taxon>
        <taxon>Ranunculales</taxon>
        <taxon>Papaveraceae</taxon>
        <taxon>Papaveroideae</taxon>
        <taxon>Papaver</taxon>
    </lineage>
</organism>
<dbReference type="Pfam" id="PF12796">
    <property type="entry name" value="Ank_2"/>
    <property type="match status" value="2"/>
</dbReference>
<feature type="transmembrane region" description="Helical" evidence="8">
    <location>
        <begin position="450"/>
        <end position="472"/>
    </location>
</feature>
<dbReference type="PANTHER" id="PTHR24186">
    <property type="entry name" value="PROTEIN PHOSPHATASE 1 REGULATORY SUBUNIT"/>
    <property type="match status" value="1"/>
</dbReference>
<keyword evidence="6 8" id="KW-0472">Membrane</keyword>
<dbReference type="PROSITE" id="PS50297">
    <property type="entry name" value="ANK_REP_REGION"/>
    <property type="match status" value="3"/>
</dbReference>
<evidence type="ECO:0000256" key="1">
    <source>
        <dbReference type="ARBA" id="ARBA00004141"/>
    </source>
</evidence>
<dbReference type="PANTHER" id="PTHR24186:SF38">
    <property type="entry name" value="ANKYRIN REPEAT FAMILY PROTEIN"/>
    <property type="match status" value="1"/>
</dbReference>
<dbReference type="Proteomes" id="UP000316621">
    <property type="component" value="Chromosome 10"/>
</dbReference>
<evidence type="ECO:0000256" key="6">
    <source>
        <dbReference type="ARBA" id="ARBA00023136"/>
    </source>
</evidence>
<feature type="repeat" description="ANK" evidence="7">
    <location>
        <begin position="102"/>
        <end position="126"/>
    </location>
</feature>
<evidence type="ECO:0000259" key="9">
    <source>
        <dbReference type="Pfam" id="PF13962"/>
    </source>
</evidence>
<feature type="transmembrane region" description="Helical" evidence="8">
    <location>
        <begin position="416"/>
        <end position="438"/>
    </location>
</feature>
<evidence type="ECO:0000256" key="4">
    <source>
        <dbReference type="ARBA" id="ARBA00022989"/>
    </source>
</evidence>
<dbReference type="Gene3D" id="1.25.40.20">
    <property type="entry name" value="Ankyrin repeat-containing domain"/>
    <property type="match status" value="1"/>
</dbReference>
<keyword evidence="4 8" id="KW-1133">Transmembrane helix</keyword>
<evidence type="ECO:0000256" key="5">
    <source>
        <dbReference type="ARBA" id="ARBA00023043"/>
    </source>
</evidence>
<evidence type="ECO:0000256" key="2">
    <source>
        <dbReference type="ARBA" id="ARBA00022692"/>
    </source>
</evidence>
<feature type="transmembrane region" description="Helical" evidence="8">
    <location>
        <begin position="546"/>
        <end position="563"/>
    </location>
</feature>
<dbReference type="InterPro" id="IPR002110">
    <property type="entry name" value="Ankyrin_rpt"/>
</dbReference>
<keyword evidence="2 8" id="KW-0812">Transmembrane</keyword>
<feature type="domain" description="PGG" evidence="9">
    <location>
        <begin position="262"/>
        <end position="307"/>
    </location>
</feature>
<dbReference type="InterPro" id="IPR036770">
    <property type="entry name" value="Ankyrin_rpt-contain_sf"/>
</dbReference>
<evidence type="ECO:0000256" key="3">
    <source>
        <dbReference type="ARBA" id="ARBA00022737"/>
    </source>
</evidence>
<proteinExistence type="predicted"/>